<feature type="transmembrane region" description="Helical" evidence="1">
    <location>
        <begin position="158"/>
        <end position="176"/>
    </location>
</feature>
<keyword evidence="3" id="KW-1185">Reference proteome</keyword>
<dbReference type="Proteomes" id="UP000248021">
    <property type="component" value="Unassembled WGS sequence"/>
</dbReference>
<dbReference type="EMBL" id="QJJK01000006">
    <property type="protein sequence ID" value="PXW58258.1"/>
    <property type="molecule type" value="Genomic_DNA"/>
</dbReference>
<feature type="transmembrane region" description="Helical" evidence="1">
    <location>
        <begin position="370"/>
        <end position="389"/>
    </location>
</feature>
<feature type="transmembrane region" description="Helical" evidence="1">
    <location>
        <begin position="182"/>
        <end position="198"/>
    </location>
</feature>
<dbReference type="PANTHER" id="PTHR38454:SF1">
    <property type="entry name" value="INTEGRAL MEMBRANE PROTEIN"/>
    <property type="match status" value="1"/>
</dbReference>
<dbReference type="AlphaFoldDB" id="A0A2V3U6Z7"/>
<proteinExistence type="predicted"/>
<feature type="transmembrane region" description="Helical" evidence="1">
    <location>
        <begin position="256"/>
        <end position="281"/>
    </location>
</feature>
<feature type="transmembrane region" description="Helical" evidence="1">
    <location>
        <begin position="409"/>
        <end position="426"/>
    </location>
</feature>
<gene>
    <name evidence="2" type="ORF">C7450_106440</name>
</gene>
<dbReference type="OrthoDB" id="9772884at2"/>
<keyword evidence="1" id="KW-0812">Transmembrane</keyword>
<feature type="transmembrane region" description="Helical" evidence="1">
    <location>
        <begin position="502"/>
        <end position="520"/>
    </location>
</feature>
<feature type="transmembrane region" description="Helical" evidence="1">
    <location>
        <begin position="45"/>
        <end position="69"/>
    </location>
</feature>
<comment type="caution">
    <text evidence="2">The sequence shown here is derived from an EMBL/GenBank/DDBJ whole genome shotgun (WGS) entry which is preliminary data.</text>
</comment>
<reference evidence="2 3" key="1">
    <citation type="submission" date="2018-05" db="EMBL/GenBank/DDBJ databases">
        <title>Genomic Encyclopedia of Type Strains, Phase IV (KMG-IV): sequencing the most valuable type-strain genomes for metagenomic binning, comparative biology and taxonomic classification.</title>
        <authorList>
            <person name="Goeker M."/>
        </authorList>
    </citation>
    <scope>NUCLEOTIDE SEQUENCE [LARGE SCALE GENOMIC DNA]</scope>
    <source>
        <strain evidence="2 3">DSM 6462</strain>
    </source>
</reference>
<feature type="transmembrane region" description="Helical" evidence="1">
    <location>
        <begin position="476"/>
        <end position="495"/>
    </location>
</feature>
<feature type="transmembrane region" description="Helical" evidence="1">
    <location>
        <begin position="339"/>
        <end position="358"/>
    </location>
</feature>
<feature type="transmembrane region" description="Helical" evidence="1">
    <location>
        <begin position="447"/>
        <end position="470"/>
    </location>
</feature>
<feature type="transmembrane region" description="Helical" evidence="1">
    <location>
        <begin position="227"/>
        <end position="249"/>
    </location>
</feature>
<accession>A0A2V3U6Z7</accession>
<feature type="transmembrane region" description="Helical" evidence="1">
    <location>
        <begin position="205"/>
        <end position="221"/>
    </location>
</feature>
<keyword evidence="1" id="KW-1133">Transmembrane helix</keyword>
<evidence type="ECO:0000313" key="2">
    <source>
        <dbReference type="EMBL" id="PXW58258.1"/>
    </source>
</evidence>
<keyword evidence="1" id="KW-0472">Membrane</keyword>
<dbReference type="PANTHER" id="PTHR38454">
    <property type="entry name" value="INTEGRAL MEMBRANE PROTEIN-RELATED"/>
    <property type="match status" value="1"/>
</dbReference>
<evidence type="ECO:0000256" key="1">
    <source>
        <dbReference type="SAM" id="Phobius"/>
    </source>
</evidence>
<feature type="transmembrane region" description="Helical" evidence="1">
    <location>
        <begin position="134"/>
        <end position="151"/>
    </location>
</feature>
<dbReference type="Pfam" id="PF09586">
    <property type="entry name" value="YfhO"/>
    <property type="match status" value="1"/>
</dbReference>
<dbReference type="InterPro" id="IPR018580">
    <property type="entry name" value="Uncharacterised_YfhO"/>
</dbReference>
<evidence type="ECO:0000313" key="3">
    <source>
        <dbReference type="Proteomes" id="UP000248021"/>
    </source>
</evidence>
<protein>
    <submittedName>
        <fullName evidence="2">Membrane protein YfhO</fullName>
    </submittedName>
</protein>
<sequence>MFRFVKPLQARPARRVLRLFASTPSAGSSSPSATAGWTRETTTRTLLIIFAFWLVTALVWPVTGAVVPWDSKNHFYPMLRYLGASLEAGEWPLWNPYHFSGYPSVADPQSLLFTPSMVLFGWLLPRASMQLFDIAVYAHFLLGAVGIVGLFKRRGWHPAGAIVTVMIYILGGSASARLQHTGMIFSYGYFPLALFLLESSLARRSYVRAIAFGIVASLMALGRDQVAYLFCLALIGSVGYQVFAASAPLTYLRSRIGLLAVMAVTGAALLAIPALLTIQFLSDSNRPMIDFATAGMGSLPPQSLATAIFGNIFGSLNLTYDYWGPGPHTLPEGTWTDRAIDYLFIGTVPAMLILWHGIGGGRLLAREFRFFLYVGIGALIYALGYYTPVFELFYRYIPGVDLYRRPADATFMLNFAFAMAAGYLVHRFMAEGAPKRADVERHPASPLLVVLAVGLTAAAIINASRFAIAAGKLPEAMTQIGLGALVALIAAAVIIAGRKPALRLYACAALVAITGGDLILRNAASALNAEPRDRYAVFEQLPADQLRGLQVLTRELAARHAEGARPRVEILGLQGAWQNASMVLGLEDTLGYNPLRIADYERAVGPGENAADASLRQFPITFRNYRSRLASLLGLEYIVLDRPVEKMPSQFPHLPQARLIYGAGTMWIYKMPPRTPRAYLATRLVPVESERVLKEQGLPDLEHSDEALIDVADVKDLDNRYGLGDSTETLEPPSGKAIIIRYRRNSVRIRVVADKPAMLVLHDIYYPGWQVTVDGEEKPIRRANLLFRAVEVPAGRHMVEFSYQPLSLHNLATAAADLLDDKETAAVK</sequence>
<organism evidence="2 3">
    <name type="scientific">Chelatococcus asaccharovorans</name>
    <dbReference type="NCBI Taxonomy" id="28210"/>
    <lineage>
        <taxon>Bacteria</taxon>
        <taxon>Pseudomonadati</taxon>
        <taxon>Pseudomonadota</taxon>
        <taxon>Alphaproteobacteria</taxon>
        <taxon>Hyphomicrobiales</taxon>
        <taxon>Chelatococcaceae</taxon>
        <taxon>Chelatococcus</taxon>
    </lineage>
</organism>
<name>A0A2V3U6Z7_9HYPH</name>